<dbReference type="Proteomes" id="UP001612415">
    <property type="component" value="Unassembled WGS sequence"/>
</dbReference>
<reference evidence="2 3" key="1">
    <citation type="submission" date="2024-10" db="EMBL/GenBank/DDBJ databases">
        <title>The Natural Products Discovery Center: Release of the First 8490 Sequenced Strains for Exploring Actinobacteria Biosynthetic Diversity.</title>
        <authorList>
            <person name="Kalkreuter E."/>
            <person name="Kautsar S.A."/>
            <person name="Yang D."/>
            <person name="Bader C.D."/>
            <person name="Teijaro C.N."/>
            <person name="Fluegel L."/>
            <person name="Davis C.M."/>
            <person name="Simpson J.R."/>
            <person name="Lauterbach L."/>
            <person name="Steele A.D."/>
            <person name="Gui C."/>
            <person name="Meng S."/>
            <person name="Li G."/>
            <person name="Viehrig K."/>
            <person name="Ye F."/>
            <person name="Su P."/>
            <person name="Kiefer A.F."/>
            <person name="Nichols A."/>
            <person name="Cepeda A.J."/>
            <person name="Yan W."/>
            <person name="Fan B."/>
            <person name="Jiang Y."/>
            <person name="Adhikari A."/>
            <person name="Zheng C.-J."/>
            <person name="Schuster L."/>
            <person name="Cowan T.M."/>
            <person name="Smanski M.J."/>
            <person name="Chevrette M.G."/>
            <person name="De Carvalho L.P.S."/>
            <person name="Shen B."/>
        </authorList>
    </citation>
    <scope>NUCLEOTIDE SEQUENCE [LARGE SCALE GENOMIC DNA]</scope>
    <source>
        <strain evidence="2 3">NPDC051599</strain>
    </source>
</reference>
<proteinExistence type="predicted"/>
<protein>
    <submittedName>
        <fullName evidence="2">Replication-relaxation family protein</fullName>
    </submittedName>
</protein>
<feature type="region of interest" description="Disordered" evidence="1">
    <location>
        <begin position="84"/>
        <end position="106"/>
    </location>
</feature>
<name>A0ABW7YIT4_STRCE</name>
<dbReference type="RefSeq" id="WP_398662683.1">
    <property type="nucleotide sequence ID" value="NZ_JBITDC010000033.1"/>
</dbReference>
<sequence>MTDVDAGGGDRLALAVLVQHRMATTEQMHLVVAPGMRIEQTRRRLAKLRSEGLVDRITLPRAGRTRVWFPTQYGMQVACEWPELRERRPPKTASDPTAVRRGPGTG</sequence>
<dbReference type="InterPro" id="IPR036390">
    <property type="entry name" value="WH_DNA-bd_sf"/>
</dbReference>
<keyword evidence="3" id="KW-1185">Reference proteome</keyword>
<dbReference type="SUPFAM" id="SSF46785">
    <property type="entry name" value="Winged helix' DNA-binding domain"/>
    <property type="match status" value="1"/>
</dbReference>
<accession>A0ABW7YIT4</accession>
<dbReference type="Pfam" id="PF13814">
    <property type="entry name" value="Replic_Relax"/>
    <property type="match status" value="1"/>
</dbReference>
<dbReference type="InterPro" id="IPR025855">
    <property type="entry name" value="Replic_Relax"/>
</dbReference>
<comment type="caution">
    <text evidence="2">The sequence shown here is derived from an EMBL/GenBank/DDBJ whole genome shotgun (WGS) entry which is preliminary data.</text>
</comment>
<evidence type="ECO:0000313" key="2">
    <source>
        <dbReference type="EMBL" id="MFI5681752.1"/>
    </source>
</evidence>
<organism evidence="2 3">
    <name type="scientific">Streptomyces cellulosae</name>
    <dbReference type="NCBI Taxonomy" id="1968"/>
    <lineage>
        <taxon>Bacteria</taxon>
        <taxon>Bacillati</taxon>
        <taxon>Actinomycetota</taxon>
        <taxon>Actinomycetes</taxon>
        <taxon>Kitasatosporales</taxon>
        <taxon>Streptomycetaceae</taxon>
        <taxon>Streptomyces</taxon>
    </lineage>
</organism>
<evidence type="ECO:0000313" key="3">
    <source>
        <dbReference type="Proteomes" id="UP001612415"/>
    </source>
</evidence>
<gene>
    <name evidence="2" type="ORF">ACIA8P_45470</name>
</gene>
<evidence type="ECO:0000256" key="1">
    <source>
        <dbReference type="SAM" id="MobiDB-lite"/>
    </source>
</evidence>
<dbReference type="EMBL" id="JBITDC010000033">
    <property type="protein sequence ID" value="MFI5681752.1"/>
    <property type="molecule type" value="Genomic_DNA"/>
</dbReference>